<dbReference type="InterPro" id="IPR050339">
    <property type="entry name" value="CC_SR_Kinase"/>
</dbReference>
<dbReference type="InterPro" id="IPR000719">
    <property type="entry name" value="Prot_kinase_dom"/>
</dbReference>
<protein>
    <submittedName>
        <fullName evidence="8">Tyrosine protein kinase</fullName>
    </submittedName>
</protein>
<name>A0AAV5RM17_STABA</name>
<feature type="region of interest" description="Disordered" evidence="6">
    <location>
        <begin position="138"/>
        <end position="159"/>
    </location>
</feature>
<dbReference type="Pfam" id="PF00069">
    <property type="entry name" value="Pkinase"/>
    <property type="match status" value="1"/>
</dbReference>
<evidence type="ECO:0000259" key="7">
    <source>
        <dbReference type="PROSITE" id="PS50011"/>
    </source>
</evidence>
<dbReference type="InterPro" id="IPR011009">
    <property type="entry name" value="Kinase-like_dom_sf"/>
</dbReference>
<reference evidence="8 9" key="1">
    <citation type="journal article" date="2023" name="Elife">
        <title>Identification of key yeast species and microbe-microbe interactions impacting larval growth of Drosophila in the wild.</title>
        <authorList>
            <person name="Mure A."/>
            <person name="Sugiura Y."/>
            <person name="Maeda R."/>
            <person name="Honda K."/>
            <person name="Sakurai N."/>
            <person name="Takahashi Y."/>
            <person name="Watada M."/>
            <person name="Katoh T."/>
            <person name="Gotoh A."/>
            <person name="Gotoh Y."/>
            <person name="Taniguchi I."/>
            <person name="Nakamura K."/>
            <person name="Hayashi T."/>
            <person name="Katayama T."/>
            <person name="Uemura T."/>
            <person name="Hattori Y."/>
        </authorList>
    </citation>
    <scope>NUCLEOTIDE SEQUENCE [LARGE SCALE GENOMIC DNA]</scope>
    <source>
        <strain evidence="8 9">SB-73</strain>
    </source>
</reference>
<dbReference type="Gene3D" id="1.10.510.10">
    <property type="entry name" value="Transferase(Phosphotransferase) domain 1"/>
    <property type="match status" value="1"/>
</dbReference>
<dbReference type="GO" id="GO:0005737">
    <property type="term" value="C:cytoplasm"/>
    <property type="evidence" value="ECO:0007669"/>
    <property type="project" value="TreeGrafter"/>
</dbReference>
<feature type="region of interest" description="Disordered" evidence="6">
    <location>
        <begin position="1"/>
        <end position="21"/>
    </location>
</feature>
<dbReference type="EMBL" id="BTGC01000008">
    <property type="protein sequence ID" value="GMM52576.1"/>
    <property type="molecule type" value="Genomic_DNA"/>
</dbReference>
<feature type="region of interest" description="Disordered" evidence="6">
    <location>
        <begin position="187"/>
        <end position="274"/>
    </location>
</feature>
<feature type="region of interest" description="Disordered" evidence="6">
    <location>
        <begin position="77"/>
        <end position="113"/>
    </location>
</feature>
<feature type="compositionally biased region" description="Basic and acidic residues" evidence="6">
    <location>
        <begin position="409"/>
        <end position="420"/>
    </location>
</feature>
<comment type="caution">
    <text evidence="8">The sequence shown here is derived from an EMBL/GenBank/DDBJ whole genome shotgun (WGS) entry which is preliminary data.</text>
</comment>
<evidence type="ECO:0000256" key="3">
    <source>
        <dbReference type="ARBA" id="ARBA00022777"/>
    </source>
</evidence>
<keyword evidence="1" id="KW-0808">Transferase</keyword>
<dbReference type="GO" id="GO:0005524">
    <property type="term" value="F:ATP binding"/>
    <property type="evidence" value="ECO:0007669"/>
    <property type="project" value="UniProtKB-KW"/>
</dbReference>
<dbReference type="Proteomes" id="UP001362899">
    <property type="component" value="Unassembled WGS sequence"/>
</dbReference>
<organism evidence="8 9">
    <name type="scientific">Starmerella bacillaris</name>
    <name type="common">Yeast</name>
    <name type="synonym">Candida zemplinina</name>
    <dbReference type="NCBI Taxonomy" id="1247836"/>
    <lineage>
        <taxon>Eukaryota</taxon>
        <taxon>Fungi</taxon>
        <taxon>Dikarya</taxon>
        <taxon>Ascomycota</taxon>
        <taxon>Saccharomycotina</taxon>
        <taxon>Dipodascomycetes</taxon>
        <taxon>Dipodascales</taxon>
        <taxon>Trichomonascaceae</taxon>
        <taxon>Starmerella</taxon>
    </lineage>
</organism>
<dbReference type="GO" id="GO:0110031">
    <property type="term" value="P:negative regulation of G2/MI transition of meiotic cell cycle"/>
    <property type="evidence" value="ECO:0007669"/>
    <property type="project" value="TreeGrafter"/>
</dbReference>
<dbReference type="PROSITE" id="PS50011">
    <property type="entry name" value="PROTEIN_KINASE_DOM"/>
    <property type="match status" value="1"/>
</dbReference>
<dbReference type="SUPFAM" id="SSF56112">
    <property type="entry name" value="Protein kinase-like (PK-like)"/>
    <property type="match status" value="1"/>
</dbReference>
<sequence length="919" mass="101333">MDPFFASSPAQVRTQERSDLRNVEIQPHTTLRSSSPSLLRRSTGLFNLKLKSASNNSVSLENLPANELEDVHLGNITPDDSVMRLPQTPGDKKQLSSSSNPLKRPHPFNSTIPKSTSAGFLSFSNPSNNVLNKKRLHAKAKAAPDDTTLPDTSEISHAPQVVDLGTQAMTPEMSFKGAKPIQTAFTSTGLQSKRSISNSPKLQVPETPCKRHISDTSTIEPPPLPSWPIPPIPPPQNTYTQGKSTASSLKPQWLHRSSDKSGPGLSSKEDDSMHSIHSMRSINSLHSMQSMKSMKSMKSTHSVNSMNSMTSMTSMASMNANRSENLNHMPEYLEPPEVCTSPISRSARKHKSNSRSAPIDRMQRFSLSNIYVADTDSSNSSSFMESSQTDVDADLSLKVPNMGNGRNMTIDDDRIPDTPTRHTNVHTSTPLRKDFDIPPASYQNSEASTITPGTVARPLPSVLRHLDDSDSLSLSPPTAICGDLTELDSNSPKTPELDDSSISRFSNASDRHCGSTHASPVPRQHRRPNEKRPSLPQINIDTQTPSSKRHMDLSMSTTSSSYNSPHTPGRVTPVHHSDLNQFDELLAKRFGKVQSAAVGEFSVVFVVTQGKRQYAVKRTKRPMKSKQDSLHRREEIDILRSLSLSMELTSPDEFEIGSTVPHIVQFVDEWISNEFGYIMTEFCENGDLSRFLAAQGRVSRLEEWRVWKILLESLMGLSVIHNAGILHLDLKPANILVTFEGHLKIGDFGMATRYPVPSGFEREGDREYIAPEVLQLHEYGPPADIFSLGLMMVEVAANIVLPDNGEHWHRLRSGDLSDAGRLSSGDLTIADCLASPSCNEANPPKWAPFFLIDGTRALDRVVQHMLKPDPSQRPGADDLLGEAELTLVAGRRQAGAIVYEGEFGPKPDNEIEINAWQRA</sequence>
<feature type="compositionally biased region" description="Pro residues" evidence="6">
    <location>
        <begin position="220"/>
        <end position="236"/>
    </location>
</feature>
<feature type="compositionally biased region" description="Polar residues" evidence="6">
    <location>
        <begin position="237"/>
        <end position="250"/>
    </location>
</feature>
<gene>
    <name evidence="8" type="ORF">DASB73_035390</name>
</gene>
<keyword evidence="9" id="KW-1185">Reference proteome</keyword>
<keyword evidence="4" id="KW-0067">ATP-binding</keyword>
<evidence type="ECO:0000256" key="4">
    <source>
        <dbReference type="ARBA" id="ARBA00022840"/>
    </source>
</evidence>
<feature type="compositionally biased region" description="Polar residues" evidence="6">
    <location>
        <begin position="187"/>
        <end position="201"/>
    </location>
</feature>
<evidence type="ECO:0000256" key="1">
    <source>
        <dbReference type="ARBA" id="ARBA00022679"/>
    </source>
</evidence>
<feature type="compositionally biased region" description="Polar residues" evidence="6">
    <location>
        <begin position="536"/>
        <end position="546"/>
    </location>
</feature>
<dbReference type="PROSITE" id="PS00108">
    <property type="entry name" value="PROTEIN_KINASE_ST"/>
    <property type="match status" value="1"/>
</dbReference>
<dbReference type="PANTHER" id="PTHR11042">
    <property type="entry name" value="EUKARYOTIC TRANSLATION INITIATION FACTOR 2-ALPHA KINASE EIF2-ALPHA KINASE -RELATED"/>
    <property type="match status" value="1"/>
</dbReference>
<feature type="compositionally biased region" description="Low complexity" evidence="6">
    <location>
        <begin position="554"/>
        <end position="567"/>
    </location>
</feature>
<accession>A0AAV5RM17</accession>
<dbReference type="InterPro" id="IPR008271">
    <property type="entry name" value="Ser/Thr_kinase_AS"/>
</dbReference>
<feature type="domain" description="Protein kinase" evidence="7">
    <location>
        <begin position="590"/>
        <end position="885"/>
    </location>
</feature>
<dbReference type="PANTHER" id="PTHR11042:SF190">
    <property type="entry name" value="MITOSIS INHIBITOR PROTEIN KINASE MIK1"/>
    <property type="match status" value="1"/>
</dbReference>
<evidence type="ECO:0000256" key="2">
    <source>
        <dbReference type="ARBA" id="ARBA00022741"/>
    </source>
</evidence>
<dbReference type="Gene3D" id="3.30.200.20">
    <property type="entry name" value="Phosphorylase Kinase, domain 1"/>
    <property type="match status" value="1"/>
</dbReference>
<evidence type="ECO:0000256" key="5">
    <source>
        <dbReference type="ARBA" id="ARBA00037982"/>
    </source>
</evidence>
<dbReference type="GO" id="GO:0005634">
    <property type="term" value="C:nucleus"/>
    <property type="evidence" value="ECO:0007669"/>
    <property type="project" value="TreeGrafter"/>
</dbReference>
<feature type="region of interest" description="Disordered" evidence="6">
    <location>
        <begin position="482"/>
        <end position="569"/>
    </location>
</feature>
<dbReference type="GO" id="GO:0004713">
    <property type="term" value="F:protein tyrosine kinase activity"/>
    <property type="evidence" value="ECO:0007669"/>
    <property type="project" value="TreeGrafter"/>
</dbReference>
<evidence type="ECO:0000313" key="8">
    <source>
        <dbReference type="EMBL" id="GMM52576.1"/>
    </source>
</evidence>
<feature type="region of interest" description="Disordered" evidence="6">
    <location>
        <begin position="396"/>
        <end position="455"/>
    </location>
</feature>
<dbReference type="AlphaFoldDB" id="A0AAV5RM17"/>
<comment type="similarity">
    <text evidence="5">Belongs to the protein kinase superfamily. Ser/Thr protein kinase family. GCN2 subfamily.</text>
</comment>
<evidence type="ECO:0000313" key="9">
    <source>
        <dbReference type="Proteomes" id="UP001362899"/>
    </source>
</evidence>
<proteinExistence type="inferred from homology"/>
<dbReference type="SMART" id="SM00220">
    <property type="entry name" value="S_TKc"/>
    <property type="match status" value="1"/>
</dbReference>
<keyword evidence="3 8" id="KW-0418">Kinase</keyword>
<feature type="compositionally biased region" description="Polar residues" evidence="6">
    <location>
        <begin position="441"/>
        <end position="452"/>
    </location>
</feature>
<evidence type="ECO:0000256" key="6">
    <source>
        <dbReference type="SAM" id="MobiDB-lite"/>
    </source>
</evidence>
<keyword evidence="2" id="KW-0547">Nucleotide-binding</keyword>